<dbReference type="InterPro" id="IPR032675">
    <property type="entry name" value="LRR_dom_sf"/>
</dbReference>
<evidence type="ECO:0000313" key="2">
    <source>
        <dbReference type="Proteomes" id="UP001218188"/>
    </source>
</evidence>
<name>A0AAD6TF84_9AGAR</name>
<sequence length="515" mass="57108">MTSPFASRLGSNYCPTDEEVPQICALLVDPSSRLKQLDDEIADLQKTIDKLAERRASLGAFVDAHRALLSPIRRLPLDVIEEIFVACLPTHRNCVMSVSEAPVLLGRICSSWRAISFTTTRLWTRLHVVCPARPSDLGTLIDARVAQRLGVVKTWLARSGQLPLSISLYGYSESPYFLQALLPFVSRLQHIQFMTTPPSFEPLSHITEADVPVLETIAFAYLPRRDEGWEHFAMFRGPRISGFTASAVDFTTGNLPLRWHQLTILEMERSGGNISSQKLLKLLSRCPELRICKLWANNSDGAPHSPVELKFLHTLRLAPMMGGAALTFLLDRLTLPELRNLSLAAQITDQQNLPGYLTRWTKLEGLEIGENSFSTSSWVACIRNLPETMRRLVLVDTAANTSLAGSPLETALTVLTPPHGTPLPCPALEELCISNTCALSDAALLRFMTGRMVAVSHPTLRHVEVKFQRPMEVDIVPDLQPFIDAGLHVSLTYSCPVRLPSSPWQGLPGGRAEYH</sequence>
<dbReference type="Proteomes" id="UP001218188">
    <property type="component" value="Unassembled WGS sequence"/>
</dbReference>
<protein>
    <recommendedName>
        <fullName evidence="3">F-box domain-containing protein</fullName>
    </recommendedName>
</protein>
<comment type="caution">
    <text evidence="1">The sequence shown here is derived from an EMBL/GenBank/DDBJ whole genome shotgun (WGS) entry which is preliminary data.</text>
</comment>
<dbReference type="SUPFAM" id="SSF52047">
    <property type="entry name" value="RNI-like"/>
    <property type="match status" value="1"/>
</dbReference>
<dbReference type="EMBL" id="JARJCM010000005">
    <property type="protein sequence ID" value="KAJ7045134.1"/>
    <property type="molecule type" value="Genomic_DNA"/>
</dbReference>
<dbReference type="AlphaFoldDB" id="A0AAD6TF84"/>
<reference evidence="1" key="1">
    <citation type="submission" date="2023-03" db="EMBL/GenBank/DDBJ databases">
        <title>Massive genome expansion in bonnet fungi (Mycena s.s.) driven by repeated elements and novel gene families across ecological guilds.</title>
        <authorList>
            <consortium name="Lawrence Berkeley National Laboratory"/>
            <person name="Harder C.B."/>
            <person name="Miyauchi S."/>
            <person name="Viragh M."/>
            <person name="Kuo A."/>
            <person name="Thoen E."/>
            <person name="Andreopoulos B."/>
            <person name="Lu D."/>
            <person name="Skrede I."/>
            <person name="Drula E."/>
            <person name="Henrissat B."/>
            <person name="Morin E."/>
            <person name="Kohler A."/>
            <person name="Barry K."/>
            <person name="LaButti K."/>
            <person name="Morin E."/>
            <person name="Salamov A."/>
            <person name="Lipzen A."/>
            <person name="Mereny Z."/>
            <person name="Hegedus B."/>
            <person name="Baldrian P."/>
            <person name="Stursova M."/>
            <person name="Weitz H."/>
            <person name="Taylor A."/>
            <person name="Grigoriev I.V."/>
            <person name="Nagy L.G."/>
            <person name="Martin F."/>
            <person name="Kauserud H."/>
        </authorList>
    </citation>
    <scope>NUCLEOTIDE SEQUENCE</scope>
    <source>
        <strain evidence="1">CBHHK200</strain>
    </source>
</reference>
<accession>A0AAD6TF84</accession>
<gene>
    <name evidence="1" type="ORF">C8F04DRAFT_1174116</name>
</gene>
<proteinExistence type="predicted"/>
<evidence type="ECO:0008006" key="3">
    <source>
        <dbReference type="Google" id="ProtNLM"/>
    </source>
</evidence>
<evidence type="ECO:0000313" key="1">
    <source>
        <dbReference type="EMBL" id="KAJ7045134.1"/>
    </source>
</evidence>
<dbReference type="Gene3D" id="3.80.10.10">
    <property type="entry name" value="Ribonuclease Inhibitor"/>
    <property type="match status" value="1"/>
</dbReference>
<keyword evidence="2" id="KW-1185">Reference proteome</keyword>
<organism evidence="1 2">
    <name type="scientific">Mycena alexandri</name>
    <dbReference type="NCBI Taxonomy" id="1745969"/>
    <lineage>
        <taxon>Eukaryota</taxon>
        <taxon>Fungi</taxon>
        <taxon>Dikarya</taxon>
        <taxon>Basidiomycota</taxon>
        <taxon>Agaricomycotina</taxon>
        <taxon>Agaricomycetes</taxon>
        <taxon>Agaricomycetidae</taxon>
        <taxon>Agaricales</taxon>
        <taxon>Marasmiineae</taxon>
        <taxon>Mycenaceae</taxon>
        <taxon>Mycena</taxon>
    </lineage>
</organism>